<name>A0A7Z0TYY2_9GAMM</name>
<dbReference type="RefSeq" id="WP_180545559.1">
    <property type="nucleotide sequence ID" value="NZ_JACCJZ010000017.1"/>
</dbReference>
<reference evidence="3 4" key="1">
    <citation type="submission" date="2020-07" db="EMBL/GenBank/DDBJ databases">
        <title>isolation of Luteimonas sp. SJ-16.</title>
        <authorList>
            <person name="Huang X.-X."/>
            <person name="Xu L."/>
            <person name="Sun J.-Q."/>
        </authorList>
    </citation>
    <scope>NUCLEOTIDE SEQUENCE [LARGE SCALE GENOMIC DNA]</scope>
    <source>
        <strain evidence="3 4">SJ-16</strain>
    </source>
</reference>
<dbReference type="InterPro" id="IPR007049">
    <property type="entry name" value="Carb-sel_porin_OprB"/>
</dbReference>
<evidence type="ECO:0000313" key="3">
    <source>
        <dbReference type="EMBL" id="NYZ63365.1"/>
    </source>
</evidence>
<dbReference type="GO" id="GO:0008643">
    <property type="term" value="P:carbohydrate transport"/>
    <property type="evidence" value="ECO:0007669"/>
    <property type="project" value="InterPro"/>
</dbReference>
<dbReference type="GO" id="GO:0016020">
    <property type="term" value="C:membrane"/>
    <property type="evidence" value="ECO:0007669"/>
    <property type="project" value="InterPro"/>
</dbReference>
<keyword evidence="4" id="KW-1185">Reference proteome</keyword>
<accession>A0A7Z0TYY2</accession>
<gene>
    <name evidence="3" type="ORF">H0E82_11395</name>
</gene>
<dbReference type="Proteomes" id="UP000589896">
    <property type="component" value="Unassembled WGS sequence"/>
</dbReference>
<dbReference type="InterPro" id="IPR038673">
    <property type="entry name" value="OprB_sf"/>
</dbReference>
<dbReference type="Gene3D" id="2.40.160.180">
    <property type="entry name" value="Carbohydrate-selective porin OprB"/>
    <property type="match status" value="1"/>
</dbReference>
<comment type="caution">
    <text evidence="3">The sequence shown here is derived from an EMBL/GenBank/DDBJ whole genome shotgun (WGS) entry which is preliminary data.</text>
</comment>
<organism evidence="3 4">
    <name type="scientific">Luteimonas deserti</name>
    <dbReference type="NCBI Taxonomy" id="2752306"/>
    <lineage>
        <taxon>Bacteria</taxon>
        <taxon>Pseudomonadati</taxon>
        <taxon>Pseudomonadota</taxon>
        <taxon>Gammaproteobacteria</taxon>
        <taxon>Lysobacterales</taxon>
        <taxon>Lysobacteraceae</taxon>
        <taxon>Luteimonas</taxon>
    </lineage>
</organism>
<dbReference type="PANTHER" id="PTHR37944:SF1">
    <property type="entry name" value="PORIN B"/>
    <property type="match status" value="1"/>
</dbReference>
<evidence type="ECO:0000256" key="2">
    <source>
        <dbReference type="RuleBase" id="RU363072"/>
    </source>
</evidence>
<evidence type="ECO:0000313" key="4">
    <source>
        <dbReference type="Proteomes" id="UP000589896"/>
    </source>
</evidence>
<dbReference type="GO" id="GO:0015288">
    <property type="term" value="F:porin activity"/>
    <property type="evidence" value="ECO:0007669"/>
    <property type="project" value="InterPro"/>
</dbReference>
<dbReference type="EMBL" id="JACCJZ010000017">
    <property type="protein sequence ID" value="NYZ63365.1"/>
    <property type="molecule type" value="Genomic_DNA"/>
</dbReference>
<dbReference type="Pfam" id="PF04966">
    <property type="entry name" value="OprB"/>
    <property type="match status" value="1"/>
</dbReference>
<dbReference type="PANTHER" id="PTHR37944">
    <property type="entry name" value="PORIN B"/>
    <property type="match status" value="1"/>
</dbReference>
<evidence type="ECO:0000256" key="1">
    <source>
        <dbReference type="ARBA" id="ARBA00008769"/>
    </source>
</evidence>
<comment type="similarity">
    <text evidence="1 2">Belongs to the OprB family.</text>
</comment>
<protein>
    <submittedName>
        <fullName evidence="3">Carbohydrate porin</fullName>
    </submittedName>
</protein>
<dbReference type="AlphaFoldDB" id="A0A7Z0TYY2"/>
<dbReference type="InterPro" id="IPR052932">
    <property type="entry name" value="OprB_Porin"/>
</dbReference>
<sequence>MTALAGAPAFAAEDAYVAFAYTGEYARSVGAQPAGDAYADQFHLSAGLDSQRLGWGGGQFVIELTHRTGTALEQELALPLLQQVQSVYGAGDVTRLTRLSYRHAFQAVPLTVTAGRLYPNADFLAFSCHYQHMSFCGGAPGNVTNGWFADPVSQYGAVLALDATPAVQLKLGAYDVNPGHAASGAGLRLESSGGSTGTLVIGEIERSDGARGRWRLGTWHDSSAYALLSGADVDAAPAMRHHETGSYLSIERTLARLPSGATLHGFLNIVRADAYTNAVDRLDAIGVWLDAPFAARPDDRLALAVGRTQVNGRLLRGEQADAAVHAEYPVELNYSAVIGPWLTLMPNLQRIRQTGPGARSLTVFGLRVELAL</sequence>
<proteinExistence type="inferred from homology"/>